<organism evidence="7 8">
    <name type="scientific">OM182 bacterium</name>
    <dbReference type="NCBI Taxonomy" id="2510334"/>
    <lineage>
        <taxon>Bacteria</taxon>
        <taxon>Pseudomonadati</taxon>
        <taxon>Pseudomonadota</taxon>
        <taxon>Gammaproteobacteria</taxon>
        <taxon>OMG group</taxon>
        <taxon>OM182 clade</taxon>
    </lineage>
</organism>
<dbReference type="EMBL" id="SHAH01000008">
    <property type="protein sequence ID" value="RZO77974.1"/>
    <property type="molecule type" value="Genomic_DNA"/>
</dbReference>
<keyword evidence="5 6" id="KW-0472">Membrane</keyword>
<keyword evidence="2" id="KW-1003">Cell membrane</keyword>
<evidence type="ECO:0000256" key="5">
    <source>
        <dbReference type="ARBA" id="ARBA00023136"/>
    </source>
</evidence>
<evidence type="ECO:0000256" key="6">
    <source>
        <dbReference type="SAM" id="Phobius"/>
    </source>
</evidence>
<feature type="transmembrane region" description="Helical" evidence="6">
    <location>
        <begin position="12"/>
        <end position="36"/>
    </location>
</feature>
<protein>
    <recommendedName>
        <fullName evidence="9">F0F1 ATP synthase subunit I</fullName>
    </recommendedName>
</protein>
<gene>
    <name evidence="7" type="ORF">EVA69_01130</name>
</gene>
<feature type="transmembrane region" description="Helical" evidence="6">
    <location>
        <begin position="107"/>
        <end position="128"/>
    </location>
</feature>
<dbReference type="Proteomes" id="UP000320404">
    <property type="component" value="Unassembled WGS sequence"/>
</dbReference>
<evidence type="ECO:0000256" key="3">
    <source>
        <dbReference type="ARBA" id="ARBA00022692"/>
    </source>
</evidence>
<feature type="transmembrane region" description="Helical" evidence="6">
    <location>
        <begin position="42"/>
        <end position="64"/>
    </location>
</feature>
<dbReference type="GO" id="GO:0005886">
    <property type="term" value="C:plasma membrane"/>
    <property type="evidence" value="ECO:0007669"/>
    <property type="project" value="UniProtKB-SubCell"/>
</dbReference>
<accession>A0A520S6A8</accession>
<feature type="transmembrane region" description="Helical" evidence="6">
    <location>
        <begin position="84"/>
        <end position="101"/>
    </location>
</feature>
<keyword evidence="3 6" id="KW-0812">Transmembrane</keyword>
<dbReference type="AlphaFoldDB" id="A0A520S6A8"/>
<evidence type="ECO:0000256" key="4">
    <source>
        <dbReference type="ARBA" id="ARBA00022989"/>
    </source>
</evidence>
<reference evidence="7 8" key="1">
    <citation type="submission" date="2019-02" db="EMBL/GenBank/DDBJ databases">
        <title>Prokaryotic population dynamics and viral predation in marine succession experiment using metagenomics: the confinement effect.</title>
        <authorList>
            <person name="Haro-Moreno J.M."/>
            <person name="Rodriguez-Valera F."/>
            <person name="Lopez-Perez M."/>
        </authorList>
    </citation>
    <scope>NUCLEOTIDE SEQUENCE [LARGE SCALE GENOMIC DNA]</scope>
    <source>
        <strain evidence="7">MED-G158</strain>
    </source>
</reference>
<proteinExistence type="predicted"/>
<dbReference type="InterPro" id="IPR005598">
    <property type="entry name" value="ATP_synth_I"/>
</dbReference>
<name>A0A520S6A8_9GAMM</name>
<evidence type="ECO:0000313" key="8">
    <source>
        <dbReference type="Proteomes" id="UP000320404"/>
    </source>
</evidence>
<evidence type="ECO:0008006" key="9">
    <source>
        <dbReference type="Google" id="ProtNLM"/>
    </source>
</evidence>
<evidence type="ECO:0000256" key="1">
    <source>
        <dbReference type="ARBA" id="ARBA00004651"/>
    </source>
</evidence>
<comment type="caution">
    <text evidence="7">The sequence shown here is derived from an EMBL/GenBank/DDBJ whole genome shotgun (WGS) entry which is preliminary data.</text>
</comment>
<comment type="subcellular location">
    <subcellularLocation>
        <location evidence="1">Cell membrane</location>
        <topology evidence="1">Multi-pass membrane protein</topology>
    </subcellularLocation>
</comment>
<dbReference type="Pfam" id="PF03899">
    <property type="entry name" value="ATP-synt_I"/>
    <property type="match status" value="1"/>
</dbReference>
<keyword evidence="4 6" id="KW-1133">Transmembrane helix</keyword>
<evidence type="ECO:0000256" key="2">
    <source>
        <dbReference type="ARBA" id="ARBA00022475"/>
    </source>
</evidence>
<evidence type="ECO:0000313" key="7">
    <source>
        <dbReference type="EMBL" id="RZO77974.1"/>
    </source>
</evidence>
<sequence length="136" mass="14116">MASVLIVTTIKAPSISSIIGGQIGAVVLLALIGFGLSGIQTALSLGLGGLICFIANTVFTLKAFKYRGASATEQIVKEFVSGEVYKILLSGVGFALTFIYVPAATPLLALLGYIAVYLVGMVSTMHVVRTYNQAGI</sequence>